<dbReference type="Pfam" id="PF00657">
    <property type="entry name" value="Lipase_GDSL"/>
    <property type="match status" value="1"/>
</dbReference>
<dbReference type="EMBL" id="JBBPBK010000354">
    <property type="protein sequence ID" value="KAK9265618.1"/>
    <property type="molecule type" value="Genomic_DNA"/>
</dbReference>
<dbReference type="Proteomes" id="UP001415857">
    <property type="component" value="Unassembled WGS sequence"/>
</dbReference>
<comment type="similarity">
    <text evidence="1">Belongs to the 'GDSL' lipolytic enzyme family.</text>
</comment>
<name>A0AAP0R2I2_LIQFO</name>
<dbReference type="PANTHER" id="PTHR14209">
    <property type="entry name" value="ISOAMYL ACETATE-HYDROLYZING ESTERASE 1"/>
    <property type="match status" value="1"/>
</dbReference>
<dbReference type="InterPro" id="IPR045136">
    <property type="entry name" value="Iah1-like"/>
</dbReference>
<dbReference type="PANTHER" id="PTHR14209:SF19">
    <property type="entry name" value="ISOAMYL ACETATE-HYDROLYZING ESTERASE 1 HOMOLOG"/>
    <property type="match status" value="1"/>
</dbReference>
<accession>A0AAP0R2I2</accession>
<reference evidence="2 3" key="1">
    <citation type="journal article" date="2024" name="Plant J.">
        <title>Genome sequences and population genomics reveal climatic adaptation and genomic divergence between two closely related sweetgum species.</title>
        <authorList>
            <person name="Xu W.Q."/>
            <person name="Ren C.Q."/>
            <person name="Zhang X.Y."/>
            <person name="Comes H.P."/>
            <person name="Liu X.H."/>
            <person name="Li Y.G."/>
            <person name="Kettle C.J."/>
            <person name="Jalonen R."/>
            <person name="Gaisberger H."/>
            <person name="Ma Y.Z."/>
            <person name="Qiu Y.X."/>
        </authorList>
    </citation>
    <scope>NUCLEOTIDE SEQUENCE [LARGE SCALE GENOMIC DNA]</scope>
    <source>
        <strain evidence="2">Hangzhou</strain>
    </source>
</reference>
<organism evidence="2 3">
    <name type="scientific">Liquidambar formosana</name>
    <name type="common">Formosan gum</name>
    <dbReference type="NCBI Taxonomy" id="63359"/>
    <lineage>
        <taxon>Eukaryota</taxon>
        <taxon>Viridiplantae</taxon>
        <taxon>Streptophyta</taxon>
        <taxon>Embryophyta</taxon>
        <taxon>Tracheophyta</taxon>
        <taxon>Spermatophyta</taxon>
        <taxon>Magnoliopsida</taxon>
        <taxon>eudicotyledons</taxon>
        <taxon>Gunneridae</taxon>
        <taxon>Pentapetalae</taxon>
        <taxon>Saxifragales</taxon>
        <taxon>Altingiaceae</taxon>
        <taxon>Liquidambar</taxon>
    </lineage>
</organism>
<dbReference type="AlphaFoldDB" id="A0AAP0R2I2"/>
<protein>
    <submittedName>
        <fullName evidence="2">Uncharacterized protein</fullName>
    </submittedName>
</protein>
<comment type="caution">
    <text evidence="2">The sequence shown here is derived from an EMBL/GenBank/DDBJ whole genome shotgun (WGS) entry which is preliminary data.</text>
</comment>
<sequence>MAIVALWRGSAECCRWLRQRGGGGSGDGVLVATAMVVDLVSVVSQCDGSLYGSGGCGDGGAVGLEEAIMIVSHSFGCAGKVVSEVMVKRWPTTLVLLITPPPIDEEGRLQYPYVENPLGLPERTNEAAGAYAGACVAVAGECGIPVVDLWTKMQQFPNWEKAYLRDGLHLTQIGNKIVFEEVVTSLREKGLSLEILPVDLPLISEIDPNDPLKDFQK</sequence>
<evidence type="ECO:0000313" key="2">
    <source>
        <dbReference type="EMBL" id="KAK9265618.1"/>
    </source>
</evidence>
<dbReference type="InterPro" id="IPR036514">
    <property type="entry name" value="SGNH_hydro_sf"/>
</dbReference>
<evidence type="ECO:0000313" key="3">
    <source>
        <dbReference type="Proteomes" id="UP001415857"/>
    </source>
</evidence>
<gene>
    <name evidence="2" type="ORF">L1049_021502</name>
</gene>
<evidence type="ECO:0000256" key="1">
    <source>
        <dbReference type="ARBA" id="ARBA00008668"/>
    </source>
</evidence>
<keyword evidence="3" id="KW-1185">Reference proteome</keyword>
<dbReference type="InterPro" id="IPR001087">
    <property type="entry name" value="GDSL"/>
</dbReference>
<proteinExistence type="inferred from homology"/>
<dbReference type="GO" id="GO:0016788">
    <property type="term" value="F:hydrolase activity, acting on ester bonds"/>
    <property type="evidence" value="ECO:0007669"/>
    <property type="project" value="InterPro"/>
</dbReference>
<dbReference type="SUPFAM" id="SSF52266">
    <property type="entry name" value="SGNH hydrolase"/>
    <property type="match status" value="1"/>
</dbReference>
<dbReference type="Gene3D" id="3.40.50.1110">
    <property type="entry name" value="SGNH hydrolase"/>
    <property type="match status" value="1"/>
</dbReference>